<evidence type="ECO:0000256" key="1">
    <source>
        <dbReference type="ARBA" id="ARBA00001798"/>
    </source>
</evidence>
<dbReference type="InterPro" id="IPR001841">
    <property type="entry name" value="Znf_RING"/>
</dbReference>
<keyword evidence="5" id="KW-0479">Metal-binding</keyword>
<gene>
    <name evidence="13" type="ORF">GQ607_007419</name>
</gene>
<evidence type="ECO:0000256" key="4">
    <source>
        <dbReference type="ARBA" id="ARBA00022679"/>
    </source>
</evidence>
<evidence type="ECO:0000256" key="9">
    <source>
        <dbReference type="ARBA" id="ARBA00022833"/>
    </source>
</evidence>
<dbReference type="InterPro" id="IPR044066">
    <property type="entry name" value="TRIAD_supradom"/>
</dbReference>
<evidence type="ECO:0000313" key="14">
    <source>
        <dbReference type="Proteomes" id="UP000434172"/>
    </source>
</evidence>
<evidence type="ECO:0000256" key="6">
    <source>
        <dbReference type="ARBA" id="ARBA00022737"/>
    </source>
</evidence>
<accession>A0A8H3WFJ9</accession>
<dbReference type="PANTHER" id="PTHR35339:SF2">
    <property type="entry name" value="DUF2264 DOMAIN-CONTAINING PROTEIN-RELATED"/>
    <property type="match status" value="1"/>
</dbReference>
<dbReference type="Pfam" id="PF20938">
    <property type="entry name" value="DUF2264_C"/>
    <property type="match status" value="1"/>
</dbReference>
<proteinExistence type="predicted"/>
<keyword evidence="14" id="KW-1185">Reference proteome</keyword>
<keyword evidence="6" id="KW-0677">Repeat</keyword>
<dbReference type="PROSITE" id="PS51873">
    <property type="entry name" value="TRIAD"/>
    <property type="match status" value="1"/>
</dbReference>
<dbReference type="SUPFAM" id="SSF57850">
    <property type="entry name" value="RING/U-box"/>
    <property type="match status" value="2"/>
</dbReference>
<keyword evidence="7 10" id="KW-0863">Zinc-finger</keyword>
<dbReference type="InterPro" id="IPR016624">
    <property type="entry name" value="UCP014753"/>
</dbReference>
<evidence type="ECO:0000313" key="13">
    <source>
        <dbReference type="EMBL" id="KAF0325385.1"/>
    </source>
</evidence>
<comment type="catalytic activity">
    <reaction evidence="1">
        <text>[E2 ubiquitin-conjugating enzyme]-S-ubiquitinyl-L-cysteine + [acceptor protein]-L-lysine = [E2 ubiquitin-conjugating enzyme]-L-cysteine + [acceptor protein]-N(6)-ubiquitinyl-L-lysine.</text>
        <dbReference type="EC" id="2.3.2.31"/>
    </reaction>
</comment>
<sequence length="1788" mass="198491">MASDEVFDLLVLTDATASMSSYLRALNQSLPEILRVSALTDCFSRIGVMAYRDYSADMVTEWSGWYGDGEDTVTQSKLLTMAKSIRTDSGHHSIDWPEAAKTGLARAYSVMRPEATTIIVLYADAPPHTLGIASRNRDTEIKNLSKPDSFNGVGNLFTDWVSGAKALQGEKKAKVFSIIQGAIADTLSPFLFLSHLTGGVCFKLDIGDASVTTADAISQLTIGILLSWMGVGKLGTSASGERKFAKLLQYRSAAAIQNSTQEGDADTTGKYFPVNQSTNAEYVVEENIKSRDPTLNELHTVVVARKTPVMDFSKRYMADTNYQGFVVDQLKSLIDADVAAIAVNPIFGTLWRTVCNDRENPARDGLIQSFGYAVDRISEPEKKSRMKTWLEESYDYAAEILDIVSQVSNEERYPCVFLDPTVCFTNEGDGDGEDDKAKASGKQGVAGFTRDELMEIGRSCDSRILRRLGRVLTRLTYVQSENTLPAHMKGDEEVIRIPMALADAKYQRKFWRILLHLILPGTMLAARPGALLAALSLRMGLKPLTEAADQELLFFSKKWNNLDIPETWNASCLSLLLDADGDYEKRVTEGVTHRHSHDACILSEGDRQLFKTLVDYKLLELNLNTTLQAKVGWHPEKSKVALGPVVICKSCSFPRSVTIMGRDGVCGLCPQKCSCNICQPFEDEKLRRETNVRADDNEKTEGTWVECFTPTCRAQYVVYNPDALNVRPKCYYCRHSSSATAPWVECSQCLNRIIWPKTYRPSDFDAASFKCPGCVTNKVTMIDYETSAKSLSGENGTSWLLRNENGAIKDPFNGRSLFHTISAVSDRQSLAANVQVLPAEAGQSTHLTIRGKVVHNQAQVFDSLRSWVESRKTEAGECSLCFSNIRKTDLRQACGRSGCHQTICSGCLQDWYGLNSRGRIINIAALSCPFCRRQPTRKTVSALGLSQLGNLGTAVEESGSWIYAWCDDCGLARRFVERVCAAGAPQEVFNWCCDECKEMKGTKLQIRQCPGCGTLTEKMGGCDHISCTVPGCGAHWCFFCGENVGLADIYDHMDRVHNVGIEHISHFLALPSLFLLNLQKTYFKMPPLAGFSDNQFLTRGDLLRAAAALLGPLESYKSIEKARIKLATNTAAGFDEVSAQLEGFARPLWVVASLLREPSFDANNGVDLSFWTTGLVAGTDPESEEYWGNVGDIDQRMVEMESIAFTLLTSPDAFLVSCDEKARGRLRTWLGQINGKKMPQNNWRWFRIFVNLALVKTLGVQIESVRHFMEEDFELLDSFYLGEGWSSDGLWGEERKQADYYSGSFAIQFAQLLYVRFAVGDEERAERYKQQAREFASTYWRYFDTNGAAIPFGRSLTYRFAFAAFWAAAATAGVSLPAPVDNVGAVKGLLLRHLRWWAKQPDMFNTDGTLSIGFAYPTMYLSEDYNSPQSVYWCLKSFIVLGLDEDHSFWTSEELPHPLDGAQWKSNTISNHEGLNRIKGVWPPRQILCSTPEHHLFLSSGQMTTKTFKAREAKYGKFAYSSAFAFSVPTGNMLTQIAPDSTLCASNDNGDSWKVRWEPTDVRLEATLIVNRDGVSFEVQSLVSTWKPWKYLDLWIETTLVPAMEHFPGWHVRVHKINIGSMADTPSWIDSIQLVDGGFAIASHTTKGNLLPEVAFQGLRGEGFTQQTDNALVLSTAGASGIVDLPMKFDSVGGIVGQGGASGVKSEVFVLKADPNTNLIAQRTFIPTVKHHISLRQYFSGDHKSLHLSSGIFAVSSQTNLENVAGRNIWQERPRVEISNGNTRIHAS</sequence>
<keyword evidence="8" id="KW-0833">Ubl conjugation pathway</keyword>
<evidence type="ECO:0000256" key="3">
    <source>
        <dbReference type="ARBA" id="ARBA00012251"/>
    </source>
</evidence>
<dbReference type="Pfam" id="PF22605">
    <property type="entry name" value="IBR_2"/>
    <property type="match status" value="1"/>
</dbReference>
<evidence type="ECO:0000256" key="8">
    <source>
        <dbReference type="ARBA" id="ARBA00022786"/>
    </source>
</evidence>
<evidence type="ECO:0000256" key="2">
    <source>
        <dbReference type="ARBA" id="ARBA00004906"/>
    </source>
</evidence>
<dbReference type="EC" id="2.3.2.31" evidence="3"/>
<dbReference type="InterPro" id="IPR049237">
    <property type="entry name" value="DUF2264_C"/>
</dbReference>
<dbReference type="PANTHER" id="PTHR35339">
    <property type="entry name" value="LINALOOL DEHYDRATASE_ISOMERASE DOMAIN-CONTAINING PROTEIN"/>
    <property type="match status" value="1"/>
</dbReference>
<keyword evidence="4" id="KW-0808">Transferase</keyword>
<dbReference type="EMBL" id="WOWK01000037">
    <property type="protein sequence ID" value="KAF0325385.1"/>
    <property type="molecule type" value="Genomic_DNA"/>
</dbReference>
<reference evidence="13 14" key="1">
    <citation type="submission" date="2019-12" db="EMBL/GenBank/DDBJ databases">
        <title>A genome sequence resource for the geographically widespread anthracnose pathogen Colletotrichum asianum.</title>
        <authorList>
            <person name="Meng Y."/>
        </authorList>
    </citation>
    <scope>NUCLEOTIDE SEQUENCE [LARGE SCALE GENOMIC DNA]</scope>
    <source>
        <strain evidence="13 14">ICMP 18580</strain>
    </source>
</reference>
<evidence type="ECO:0000256" key="7">
    <source>
        <dbReference type="ARBA" id="ARBA00022771"/>
    </source>
</evidence>
<dbReference type="Gene3D" id="1.20.120.1750">
    <property type="match status" value="1"/>
</dbReference>
<comment type="caution">
    <text evidence="13">The sequence shown here is derived from an EMBL/GenBank/DDBJ whole genome shotgun (WGS) entry which is preliminary data.</text>
</comment>
<feature type="domain" description="RING-type" evidence="11">
    <location>
        <begin position="878"/>
        <end position="932"/>
    </location>
</feature>
<feature type="domain" description="RING-type" evidence="12">
    <location>
        <begin position="874"/>
        <end position="1063"/>
    </location>
</feature>
<comment type="pathway">
    <text evidence="2">Protein modification; protein ubiquitination.</text>
</comment>
<dbReference type="InterPro" id="IPR036465">
    <property type="entry name" value="vWFA_dom_sf"/>
</dbReference>
<evidence type="ECO:0000259" key="11">
    <source>
        <dbReference type="PROSITE" id="PS50089"/>
    </source>
</evidence>
<evidence type="ECO:0000256" key="5">
    <source>
        <dbReference type="ARBA" id="ARBA00022723"/>
    </source>
</evidence>
<organism evidence="13 14">
    <name type="scientific">Colletotrichum asianum</name>
    <dbReference type="NCBI Taxonomy" id="702518"/>
    <lineage>
        <taxon>Eukaryota</taxon>
        <taxon>Fungi</taxon>
        <taxon>Dikarya</taxon>
        <taxon>Ascomycota</taxon>
        <taxon>Pezizomycotina</taxon>
        <taxon>Sordariomycetes</taxon>
        <taxon>Hypocreomycetidae</taxon>
        <taxon>Glomerellales</taxon>
        <taxon>Glomerellaceae</taxon>
        <taxon>Colletotrichum</taxon>
        <taxon>Colletotrichum gloeosporioides species complex</taxon>
    </lineage>
</organism>
<dbReference type="InterPro" id="IPR013083">
    <property type="entry name" value="Znf_RING/FYVE/PHD"/>
</dbReference>
<dbReference type="Proteomes" id="UP000434172">
    <property type="component" value="Unassembled WGS sequence"/>
</dbReference>
<dbReference type="GO" id="GO:0061630">
    <property type="term" value="F:ubiquitin protein ligase activity"/>
    <property type="evidence" value="ECO:0007669"/>
    <property type="project" value="UniProtKB-EC"/>
</dbReference>
<dbReference type="CDD" id="cd20336">
    <property type="entry name" value="Rcat_RBR"/>
    <property type="match status" value="1"/>
</dbReference>
<dbReference type="OrthoDB" id="1431934at2759"/>
<evidence type="ECO:0000259" key="12">
    <source>
        <dbReference type="PROSITE" id="PS51873"/>
    </source>
</evidence>
<dbReference type="InterPro" id="IPR054694">
    <property type="entry name" value="Parkin-like_IBR"/>
</dbReference>
<evidence type="ECO:0000256" key="10">
    <source>
        <dbReference type="PROSITE-ProRule" id="PRU00175"/>
    </source>
</evidence>
<dbReference type="Gene3D" id="3.30.40.10">
    <property type="entry name" value="Zinc/RING finger domain, C3HC4 (zinc finger)"/>
    <property type="match status" value="1"/>
</dbReference>
<dbReference type="Gene3D" id="3.40.50.410">
    <property type="entry name" value="von Willebrand factor, type A domain"/>
    <property type="match status" value="1"/>
</dbReference>
<dbReference type="InterPro" id="IPR049349">
    <property type="entry name" value="DUF2264_N"/>
</dbReference>
<keyword evidence="9" id="KW-0862">Zinc</keyword>
<name>A0A8H3WFJ9_9PEZI</name>
<dbReference type="PROSITE" id="PS50089">
    <property type="entry name" value="ZF_RING_2"/>
    <property type="match status" value="1"/>
</dbReference>
<dbReference type="GO" id="GO:0008270">
    <property type="term" value="F:zinc ion binding"/>
    <property type="evidence" value="ECO:0007669"/>
    <property type="project" value="UniProtKB-KW"/>
</dbReference>
<protein>
    <recommendedName>
        <fullName evidence="3">RBR-type E3 ubiquitin transferase</fullName>
        <ecNumber evidence="3">2.3.2.31</ecNumber>
    </recommendedName>
</protein>
<dbReference type="Pfam" id="PF10022">
    <property type="entry name" value="DUF2264"/>
    <property type="match status" value="1"/>
</dbReference>